<evidence type="ECO:0000256" key="1">
    <source>
        <dbReference type="ARBA" id="ARBA00004370"/>
    </source>
</evidence>
<proteinExistence type="predicted"/>
<accession>A0ABT8DZX6</accession>
<keyword evidence="5" id="KW-1185">Reference proteome</keyword>
<dbReference type="EMBL" id="JAUHHC010000007">
    <property type="protein sequence ID" value="MDN3923104.1"/>
    <property type="molecule type" value="Genomic_DNA"/>
</dbReference>
<dbReference type="Pfam" id="PF01103">
    <property type="entry name" value="Omp85"/>
    <property type="match status" value="1"/>
</dbReference>
<evidence type="ECO:0000259" key="3">
    <source>
        <dbReference type="Pfam" id="PF01103"/>
    </source>
</evidence>
<evidence type="ECO:0000313" key="4">
    <source>
        <dbReference type="EMBL" id="MDN3923104.1"/>
    </source>
</evidence>
<dbReference type="Gene3D" id="2.40.160.50">
    <property type="entry name" value="membrane protein fhac: a member of the omp85/tpsb transporter family"/>
    <property type="match status" value="1"/>
</dbReference>
<comment type="caution">
    <text evidence="4">The sequence shown here is derived from an EMBL/GenBank/DDBJ whole genome shotgun (WGS) entry which is preliminary data.</text>
</comment>
<dbReference type="InterPro" id="IPR000184">
    <property type="entry name" value="Bac_surfAg_D15"/>
</dbReference>
<comment type="subcellular location">
    <subcellularLocation>
        <location evidence="1">Membrane</location>
    </subcellularLocation>
</comment>
<dbReference type="Proteomes" id="UP001228044">
    <property type="component" value="Unassembled WGS sequence"/>
</dbReference>
<gene>
    <name evidence="4" type="ORF">QWJ38_22685</name>
</gene>
<dbReference type="RefSeq" id="WP_290361414.1">
    <property type="nucleotide sequence ID" value="NZ_JAUHHC010000007.1"/>
</dbReference>
<sequence>MGIRHRRAGGHASGGLIMAAALLLAGLGAAAPARALPEGFVDKEDNYLDISEWLIERKGFLPVPIIISEPAIGYGGGLALMFLRNSMRESAEKARESGLMIPPDIWVIAALGTENGTKAAFAGGMASFDEGRWKYRGGIGRAQVNLAFYGIGEGPLGGAGAGGIDYTLDGWMSMQQALRRLGQSNYWLGARWLYLDLDSKLDISGRPDAGLRPDQATRKTSGLGLTLEQDSRDNIFTPSSGWKAALDATFYDPDWGSDTRFQAYRAHVFAYWPLEKSLVLGTRLDGRAARGQVPFYMLPFIDMRGIPAARYQDKNTGVAEAELRWNVTPRWGVVGFMGAGRAWGSQQSFSDASSAVSKGLGLRYLLARRVGLWMGLDYAKGPEDSTVYVTVGNSWR</sequence>
<feature type="domain" description="Bacterial surface antigen (D15)" evidence="3">
    <location>
        <begin position="215"/>
        <end position="380"/>
    </location>
</feature>
<organism evidence="4 5">
    <name type="scientific">Roseateles violae</name>
    <dbReference type="NCBI Taxonomy" id="3058042"/>
    <lineage>
        <taxon>Bacteria</taxon>
        <taxon>Pseudomonadati</taxon>
        <taxon>Pseudomonadota</taxon>
        <taxon>Betaproteobacteria</taxon>
        <taxon>Burkholderiales</taxon>
        <taxon>Sphaerotilaceae</taxon>
        <taxon>Roseateles</taxon>
    </lineage>
</organism>
<protein>
    <submittedName>
        <fullName evidence="4">BamA/TamA family outer membrane protein</fullName>
    </submittedName>
</protein>
<evidence type="ECO:0000313" key="5">
    <source>
        <dbReference type="Proteomes" id="UP001228044"/>
    </source>
</evidence>
<name>A0ABT8DZX6_9BURK</name>
<keyword evidence="2" id="KW-0472">Membrane</keyword>
<reference evidence="4 5" key="1">
    <citation type="submission" date="2023-06" db="EMBL/GenBank/DDBJ databases">
        <title>Pelomonas sp. PFR6 16S ribosomal RNA gene Genome sequencing and assembly.</title>
        <authorList>
            <person name="Woo H."/>
        </authorList>
    </citation>
    <scope>NUCLEOTIDE SEQUENCE [LARGE SCALE GENOMIC DNA]</scope>
    <source>
        <strain evidence="4 5">PFR6</strain>
    </source>
</reference>
<evidence type="ECO:0000256" key="2">
    <source>
        <dbReference type="ARBA" id="ARBA00023136"/>
    </source>
</evidence>